<gene>
    <name evidence="1" type="ORF">QAD02_022806</name>
</gene>
<evidence type="ECO:0000313" key="1">
    <source>
        <dbReference type="EMBL" id="KAJ8687012.1"/>
    </source>
</evidence>
<accession>A0ACC2PXE6</accession>
<dbReference type="EMBL" id="CM056741">
    <property type="protein sequence ID" value="KAJ8687012.1"/>
    <property type="molecule type" value="Genomic_DNA"/>
</dbReference>
<evidence type="ECO:0000313" key="2">
    <source>
        <dbReference type="Proteomes" id="UP001239111"/>
    </source>
</evidence>
<dbReference type="Proteomes" id="UP001239111">
    <property type="component" value="Chromosome 1"/>
</dbReference>
<comment type="caution">
    <text evidence="1">The sequence shown here is derived from an EMBL/GenBank/DDBJ whole genome shotgun (WGS) entry which is preliminary data.</text>
</comment>
<keyword evidence="2" id="KW-1185">Reference proteome</keyword>
<protein>
    <submittedName>
        <fullName evidence="1">Uncharacterized protein</fullName>
    </submittedName>
</protein>
<sequence length="301" mass="34935">MAVFLSARAKIASRFLEQTISISSLTSKRTIMSSPGRLEKVLENLQKNPYFDKYAQKIAKLQQTSPEEFLQRVEEKERQAQEQKERRAKEKHFQATNEAKPDLGCVSPTKEVRLDSIMKMDLIENKSKEEITEIWQEYHKKKDCIVGVLTKEQYEKMFERGKKFNTFLLPLPRENGYEFIVSQFLGKEIHMTPLLWYQTHKENAPECLTMVHFTDLVDTKGIVLMRGEFDSKSINVTEAQCLANELQMYYAGDHPQRLKLLETFTQKPDEFKHMDLIAHLETISFDPGASGTSLDKKSNKS</sequence>
<organism evidence="1 2">
    <name type="scientific">Eretmocerus hayati</name>
    <dbReference type="NCBI Taxonomy" id="131215"/>
    <lineage>
        <taxon>Eukaryota</taxon>
        <taxon>Metazoa</taxon>
        <taxon>Ecdysozoa</taxon>
        <taxon>Arthropoda</taxon>
        <taxon>Hexapoda</taxon>
        <taxon>Insecta</taxon>
        <taxon>Pterygota</taxon>
        <taxon>Neoptera</taxon>
        <taxon>Endopterygota</taxon>
        <taxon>Hymenoptera</taxon>
        <taxon>Apocrita</taxon>
        <taxon>Proctotrupomorpha</taxon>
        <taxon>Chalcidoidea</taxon>
        <taxon>Aphelinidae</taxon>
        <taxon>Aphelininae</taxon>
        <taxon>Eretmocerus</taxon>
    </lineage>
</organism>
<name>A0ACC2PXE6_9HYME</name>
<proteinExistence type="predicted"/>
<reference evidence="1" key="1">
    <citation type="submission" date="2023-04" db="EMBL/GenBank/DDBJ databases">
        <title>A chromosome-level genome assembly of the parasitoid wasp Eretmocerus hayati.</title>
        <authorList>
            <person name="Zhong Y."/>
            <person name="Liu S."/>
            <person name="Liu Y."/>
        </authorList>
    </citation>
    <scope>NUCLEOTIDE SEQUENCE</scope>
    <source>
        <strain evidence="1">ZJU_SS_LIU_2023</strain>
    </source>
</reference>